<dbReference type="InterPro" id="IPR036928">
    <property type="entry name" value="AS_sf"/>
</dbReference>
<dbReference type="PANTHER" id="PTHR11895">
    <property type="entry name" value="TRANSAMIDASE"/>
    <property type="match status" value="1"/>
</dbReference>
<accession>A0ABW9UXB6</accession>
<dbReference type="Proteomes" id="UP000444401">
    <property type="component" value="Unassembled WGS sequence"/>
</dbReference>
<dbReference type="EMBL" id="WTYO01000005">
    <property type="protein sequence ID" value="MXO69476.1"/>
    <property type="molecule type" value="Genomic_DNA"/>
</dbReference>
<dbReference type="Pfam" id="PF01425">
    <property type="entry name" value="Amidase"/>
    <property type="match status" value="1"/>
</dbReference>
<gene>
    <name evidence="2" type="ORF">GRI72_11655</name>
</gene>
<organism evidence="2 3">
    <name type="scientific">Pelagerythrobacter marinus</name>
    <dbReference type="NCBI Taxonomy" id="538382"/>
    <lineage>
        <taxon>Bacteria</taxon>
        <taxon>Pseudomonadati</taxon>
        <taxon>Pseudomonadota</taxon>
        <taxon>Alphaproteobacteria</taxon>
        <taxon>Sphingomonadales</taxon>
        <taxon>Erythrobacteraceae</taxon>
        <taxon>Pelagerythrobacter</taxon>
    </lineage>
</organism>
<feature type="domain" description="Amidase" evidence="1">
    <location>
        <begin position="7"/>
        <end position="394"/>
    </location>
</feature>
<evidence type="ECO:0000313" key="3">
    <source>
        <dbReference type="Proteomes" id="UP000444401"/>
    </source>
</evidence>
<dbReference type="RefSeq" id="WP_160734094.1">
    <property type="nucleotide sequence ID" value="NZ_WTYO01000005.1"/>
</dbReference>
<dbReference type="SUPFAM" id="SSF75304">
    <property type="entry name" value="Amidase signature (AS) enzymes"/>
    <property type="match status" value="1"/>
</dbReference>
<evidence type="ECO:0000259" key="1">
    <source>
        <dbReference type="Pfam" id="PF01425"/>
    </source>
</evidence>
<evidence type="ECO:0000313" key="2">
    <source>
        <dbReference type="EMBL" id="MXO69476.1"/>
    </source>
</evidence>
<dbReference type="PANTHER" id="PTHR11895:SF176">
    <property type="entry name" value="AMIDASE AMID-RELATED"/>
    <property type="match status" value="1"/>
</dbReference>
<sequence length="421" mass="42942">MTTAAPIEGLLDRIRARDPGLRAFIEVDEGGAREAAAESARRIASGSPRALEGMAVAVKANIDVRGLETSAGLAARRGMVAQADAEAVARLRAAGAAILGTLNMHEAALGADTDNPWFGRAFNPHGQGRTPGGSSGGSGAAVAAGLCAVALGTDTLGSVRIPAAYCGVYGLKPTRGAVSQQGLELVVAEFDTIGPLARTLDELETSFRVLADAQPARPIRHVALLAGLGGVRCEASVLAGYERALAALEAEGLAPQDKLDLEAKPVRLAGFVRASHELAERLAPLLVEKPEGVSDNLKFLLDYGRQRSEAEVAEGEALLARTREAVVAAVGGGALLLPTAPQAAFAQGGRAPANQADFTALASVAGLPALTIPAGTDAEGMPVGVQLVGAPGNELGLIELARRLEPHLGGFIAPPVFEGED</sequence>
<protein>
    <submittedName>
        <fullName evidence="2">Amidase</fullName>
    </submittedName>
</protein>
<proteinExistence type="predicted"/>
<comment type="caution">
    <text evidence="2">The sequence shown here is derived from an EMBL/GenBank/DDBJ whole genome shotgun (WGS) entry which is preliminary data.</text>
</comment>
<dbReference type="InterPro" id="IPR000120">
    <property type="entry name" value="Amidase"/>
</dbReference>
<name>A0ABW9UXB6_9SPHN</name>
<dbReference type="InterPro" id="IPR023631">
    <property type="entry name" value="Amidase_dom"/>
</dbReference>
<dbReference type="Gene3D" id="3.90.1300.10">
    <property type="entry name" value="Amidase signature (AS) domain"/>
    <property type="match status" value="1"/>
</dbReference>
<keyword evidence="3" id="KW-1185">Reference proteome</keyword>
<reference evidence="2 3" key="1">
    <citation type="submission" date="2019-12" db="EMBL/GenBank/DDBJ databases">
        <title>Genomic-based taxomic classification of the family Erythrobacteraceae.</title>
        <authorList>
            <person name="Xu L."/>
        </authorList>
    </citation>
    <scope>NUCLEOTIDE SEQUENCE [LARGE SCALE GENOMIC DNA]</scope>
    <source>
        <strain evidence="2 3">H32</strain>
    </source>
</reference>